<gene>
    <name evidence="1" type="ORF">HLUCCX10_09320</name>
</gene>
<reference evidence="1 2" key="1">
    <citation type="submission" date="2015-09" db="EMBL/GenBank/DDBJ databases">
        <title>Identification and resolution of microdiversity through metagenomic sequencing of parallel consortia.</title>
        <authorList>
            <person name="Nelson W.C."/>
            <person name="Romine M.F."/>
            <person name="Lindemann S.R."/>
        </authorList>
    </citation>
    <scope>NUCLEOTIDE SEQUENCE [LARGE SCALE GENOMIC DNA]</scope>
    <source>
        <strain evidence="1">HL-49</strain>
    </source>
</reference>
<dbReference type="Proteomes" id="UP000050421">
    <property type="component" value="Unassembled WGS sequence"/>
</dbReference>
<dbReference type="PATRIC" id="fig|1305737.6.peg.2500"/>
<evidence type="ECO:0000313" key="1">
    <source>
        <dbReference type="EMBL" id="KPQ15392.1"/>
    </source>
</evidence>
<dbReference type="STRING" id="1305737.GCA_000526355_01981"/>
<proteinExistence type="predicted"/>
<comment type="caution">
    <text evidence="1">The sequence shown here is derived from an EMBL/GenBank/DDBJ whole genome shotgun (WGS) entry which is preliminary data.</text>
</comment>
<name>A0A0P7Y4Y5_9BACT</name>
<evidence type="ECO:0000313" key="2">
    <source>
        <dbReference type="Proteomes" id="UP000050421"/>
    </source>
</evidence>
<sequence>MKKDIDFSPVTGVKLAIAKTETESGEDWAVYIINLNLIELKNVMITSKGYGELEGEQRKTSTLRHLIEELGAQSVAKIEPIDPAVFELTNEFWVSYYILDQIFDKKFIFTPGSFHPSLRRMIPELGLEGVLHS</sequence>
<accession>A0A0P7Y4Y5</accession>
<dbReference type="eggNOG" id="ENOG50316WB">
    <property type="taxonomic scope" value="Bacteria"/>
</dbReference>
<organism evidence="1 2">
    <name type="scientific">Algoriphagus marincola HL-49</name>
    <dbReference type="NCBI Taxonomy" id="1305737"/>
    <lineage>
        <taxon>Bacteria</taxon>
        <taxon>Pseudomonadati</taxon>
        <taxon>Bacteroidota</taxon>
        <taxon>Cytophagia</taxon>
        <taxon>Cytophagales</taxon>
        <taxon>Cyclobacteriaceae</taxon>
        <taxon>Algoriphagus</taxon>
    </lineage>
</organism>
<dbReference type="AlphaFoldDB" id="A0A0P7Y4Y5"/>
<dbReference type="OrthoDB" id="953239at2"/>
<dbReference type="EMBL" id="LJXT01000052">
    <property type="protein sequence ID" value="KPQ15392.1"/>
    <property type="molecule type" value="Genomic_DNA"/>
</dbReference>
<protein>
    <submittedName>
        <fullName evidence="1">Uncharacterized protein</fullName>
    </submittedName>
</protein>